<reference evidence="7 8" key="1">
    <citation type="submission" date="2017-07" db="EMBL/GenBank/DDBJ databases">
        <title>Fictibacillus sp. nov. GDSW-R2A3 Genome sequencing and assembly.</title>
        <authorList>
            <person name="Mayilraj S."/>
        </authorList>
    </citation>
    <scope>NUCLEOTIDE SEQUENCE [LARGE SCALE GENOMIC DNA]</scope>
    <source>
        <strain evidence="7 8">GDSW-R2A3</strain>
    </source>
</reference>
<dbReference type="CDD" id="cd14747">
    <property type="entry name" value="PBP2_MalE"/>
    <property type="match status" value="1"/>
</dbReference>
<accession>A0A235FDP2</accession>
<keyword evidence="2 6" id="KW-0732">Signal</keyword>
<evidence type="ECO:0000256" key="1">
    <source>
        <dbReference type="ARBA" id="ARBA00022475"/>
    </source>
</evidence>
<proteinExistence type="predicted"/>
<gene>
    <name evidence="7" type="ORF">CGZ90_05370</name>
</gene>
<dbReference type="OrthoDB" id="9808332at2"/>
<dbReference type="PROSITE" id="PS51257">
    <property type="entry name" value="PROKAR_LIPOPROTEIN"/>
    <property type="match status" value="1"/>
</dbReference>
<dbReference type="PANTHER" id="PTHR43649">
    <property type="entry name" value="ARABINOSE-BINDING PROTEIN-RELATED"/>
    <property type="match status" value="1"/>
</dbReference>
<evidence type="ECO:0000256" key="2">
    <source>
        <dbReference type="ARBA" id="ARBA00022729"/>
    </source>
</evidence>
<keyword evidence="8" id="KW-1185">Reference proteome</keyword>
<dbReference type="RefSeq" id="WP_094251283.1">
    <property type="nucleotide sequence ID" value="NZ_JBHLXL010000001.1"/>
</dbReference>
<dbReference type="InterPro" id="IPR050490">
    <property type="entry name" value="Bact_solute-bd_prot1"/>
</dbReference>
<evidence type="ECO:0000256" key="6">
    <source>
        <dbReference type="SAM" id="SignalP"/>
    </source>
</evidence>
<evidence type="ECO:0000256" key="4">
    <source>
        <dbReference type="ARBA" id="ARBA00023139"/>
    </source>
</evidence>
<dbReference type="Gene3D" id="3.40.190.10">
    <property type="entry name" value="Periplasmic binding protein-like II"/>
    <property type="match status" value="2"/>
</dbReference>
<sequence>MKKNWFKKTMASTMLGALVVSGALSGCSGGDSDKTTITVWGMGEEAKSLPKIAEEFEKQNPKIDVKVQAIPWDQAHDKLLTAVASKKGPDVVQMGTTWIPEFGSAGALKDLTPHVKDYPELDPKNYYEGSVETTKYEDKMVGVPWYIDTRVLYYRSDLLKEAGYDSAPKTWDELKDAADKLADRGKGKYGITLDPKEQSLSFMFARQNGSELLDAEGKPMFNEPKFVEAVEYLNSFYKSGAAPKEDLGLDIIQAFGNDGILPMFISGPWMIKMINDQAPDLKGKWSTAVLPAKENNLSALGGSNLSVFEHTEHEKEALKFLSFMSKPETQLKWMDMTNSLPSTQKAWEDPSLKDNELYQAFGEQMESSKPMPVIKQWEKIAQTYLSSYEKIYRGGANVEKEMDAFQKKSENILKK</sequence>
<evidence type="ECO:0000256" key="3">
    <source>
        <dbReference type="ARBA" id="ARBA00023136"/>
    </source>
</evidence>
<organism evidence="7 8">
    <name type="scientific">Fictibacillus aquaticus</name>
    <dbReference type="NCBI Taxonomy" id="2021314"/>
    <lineage>
        <taxon>Bacteria</taxon>
        <taxon>Bacillati</taxon>
        <taxon>Bacillota</taxon>
        <taxon>Bacilli</taxon>
        <taxon>Bacillales</taxon>
        <taxon>Fictibacillaceae</taxon>
        <taxon>Fictibacillus</taxon>
    </lineage>
</organism>
<keyword evidence="1" id="KW-1003">Cell membrane</keyword>
<keyword evidence="5" id="KW-0449">Lipoprotein</keyword>
<feature type="signal peptide" evidence="6">
    <location>
        <begin position="1"/>
        <end position="25"/>
    </location>
</feature>
<evidence type="ECO:0000313" key="7">
    <source>
        <dbReference type="EMBL" id="OYD59322.1"/>
    </source>
</evidence>
<protein>
    <submittedName>
        <fullName evidence="7">ABC transporter substrate-binding protein</fullName>
    </submittedName>
</protein>
<dbReference type="InterPro" id="IPR006059">
    <property type="entry name" value="SBP"/>
</dbReference>
<dbReference type="EMBL" id="NOII01000001">
    <property type="protein sequence ID" value="OYD59322.1"/>
    <property type="molecule type" value="Genomic_DNA"/>
</dbReference>
<dbReference type="PANTHER" id="PTHR43649:SF33">
    <property type="entry name" value="POLYGALACTURONAN_RHAMNOGALACTURONAN-BINDING PROTEIN YTCQ"/>
    <property type="match status" value="1"/>
</dbReference>
<evidence type="ECO:0000313" key="8">
    <source>
        <dbReference type="Proteomes" id="UP000215059"/>
    </source>
</evidence>
<keyword evidence="3" id="KW-0472">Membrane</keyword>
<dbReference type="SUPFAM" id="SSF53850">
    <property type="entry name" value="Periplasmic binding protein-like II"/>
    <property type="match status" value="1"/>
</dbReference>
<dbReference type="Proteomes" id="UP000215059">
    <property type="component" value="Unassembled WGS sequence"/>
</dbReference>
<name>A0A235FDP2_9BACL</name>
<feature type="chain" id="PRO_5039362771" evidence="6">
    <location>
        <begin position="26"/>
        <end position="415"/>
    </location>
</feature>
<dbReference type="AlphaFoldDB" id="A0A235FDP2"/>
<dbReference type="Pfam" id="PF01547">
    <property type="entry name" value="SBP_bac_1"/>
    <property type="match status" value="1"/>
</dbReference>
<evidence type="ECO:0000256" key="5">
    <source>
        <dbReference type="ARBA" id="ARBA00023288"/>
    </source>
</evidence>
<comment type="caution">
    <text evidence="7">The sequence shown here is derived from an EMBL/GenBank/DDBJ whole genome shotgun (WGS) entry which is preliminary data.</text>
</comment>
<keyword evidence="4" id="KW-0564">Palmitate</keyword>